<dbReference type="AlphaFoldDB" id="A0A5C3QBQ6"/>
<dbReference type="Proteomes" id="UP000305067">
    <property type="component" value="Unassembled WGS sequence"/>
</dbReference>
<evidence type="ECO:0000256" key="1">
    <source>
        <dbReference type="SAM" id="MobiDB-lite"/>
    </source>
</evidence>
<evidence type="ECO:0000313" key="2">
    <source>
        <dbReference type="EMBL" id="TFK97860.1"/>
    </source>
</evidence>
<keyword evidence="3" id="KW-1185">Reference proteome</keyword>
<sequence length="149" mass="17206">MNVRGRLKRSTSSLSMSETVIRHARNQKTERLYRCENSEYTVSGGEMDLCFPRERDTGIIRRVLREHRNSEVWRMTGAQVNVGEDPILQLGKLEKDGLDDTHIMTAHEDERYFQLRPFCLARVGGHEENKQPNPKQNIAAEKNIAGVQR</sequence>
<dbReference type="EMBL" id="ML178844">
    <property type="protein sequence ID" value="TFK97860.1"/>
    <property type="molecule type" value="Genomic_DNA"/>
</dbReference>
<accession>A0A5C3QBQ6</accession>
<evidence type="ECO:0000313" key="3">
    <source>
        <dbReference type="Proteomes" id="UP000305067"/>
    </source>
</evidence>
<protein>
    <submittedName>
        <fullName evidence="2">Uncharacterized protein</fullName>
    </submittedName>
</protein>
<gene>
    <name evidence="2" type="ORF">BDV98DRAFT_585386</name>
</gene>
<feature type="region of interest" description="Disordered" evidence="1">
    <location>
        <begin position="125"/>
        <end position="149"/>
    </location>
</feature>
<organism evidence="2 3">
    <name type="scientific">Pterulicium gracile</name>
    <dbReference type="NCBI Taxonomy" id="1884261"/>
    <lineage>
        <taxon>Eukaryota</taxon>
        <taxon>Fungi</taxon>
        <taxon>Dikarya</taxon>
        <taxon>Basidiomycota</taxon>
        <taxon>Agaricomycotina</taxon>
        <taxon>Agaricomycetes</taxon>
        <taxon>Agaricomycetidae</taxon>
        <taxon>Agaricales</taxon>
        <taxon>Pleurotineae</taxon>
        <taxon>Pterulaceae</taxon>
        <taxon>Pterulicium</taxon>
    </lineage>
</organism>
<reference evidence="2 3" key="1">
    <citation type="journal article" date="2019" name="Nat. Ecol. Evol.">
        <title>Megaphylogeny resolves global patterns of mushroom evolution.</title>
        <authorList>
            <person name="Varga T."/>
            <person name="Krizsan K."/>
            <person name="Foldi C."/>
            <person name="Dima B."/>
            <person name="Sanchez-Garcia M."/>
            <person name="Sanchez-Ramirez S."/>
            <person name="Szollosi G.J."/>
            <person name="Szarkandi J.G."/>
            <person name="Papp V."/>
            <person name="Albert L."/>
            <person name="Andreopoulos W."/>
            <person name="Angelini C."/>
            <person name="Antonin V."/>
            <person name="Barry K.W."/>
            <person name="Bougher N.L."/>
            <person name="Buchanan P."/>
            <person name="Buyck B."/>
            <person name="Bense V."/>
            <person name="Catcheside P."/>
            <person name="Chovatia M."/>
            <person name="Cooper J."/>
            <person name="Damon W."/>
            <person name="Desjardin D."/>
            <person name="Finy P."/>
            <person name="Geml J."/>
            <person name="Haridas S."/>
            <person name="Hughes K."/>
            <person name="Justo A."/>
            <person name="Karasinski D."/>
            <person name="Kautmanova I."/>
            <person name="Kiss B."/>
            <person name="Kocsube S."/>
            <person name="Kotiranta H."/>
            <person name="LaButti K.M."/>
            <person name="Lechner B.E."/>
            <person name="Liimatainen K."/>
            <person name="Lipzen A."/>
            <person name="Lukacs Z."/>
            <person name="Mihaltcheva S."/>
            <person name="Morgado L.N."/>
            <person name="Niskanen T."/>
            <person name="Noordeloos M.E."/>
            <person name="Ohm R.A."/>
            <person name="Ortiz-Santana B."/>
            <person name="Ovrebo C."/>
            <person name="Racz N."/>
            <person name="Riley R."/>
            <person name="Savchenko A."/>
            <person name="Shiryaev A."/>
            <person name="Soop K."/>
            <person name="Spirin V."/>
            <person name="Szebenyi C."/>
            <person name="Tomsovsky M."/>
            <person name="Tulloss R.E."/>
            <person name="Uehling J."/>
            <person name="Grigoriev I.V."/>
            <person name="Vagvolgyi C."/>
            <person name="Papp T."/>
            <person name="Martin F.M."/>
            <person name="Miettinen O."/>
            <person name="Hibbett D.S."/>
            <person name="Nagy L.G."/>
        </authorList>
    </citation>
    <scope>NUCLEOTIDE SEQUENCE [LARGE SCALE GENOMIC DNA]</scope>
    <source>
        <strain evidence="2 3">CBS 309.79</strain>
    </source>
</reference>
<proteinExistence type="predicted"/>
<name>A0A5C3QBQ6_9AGAR</name>